<dbReference type="AlphaFoldDB" id="A0A518N117"/>
<evidence type="ECO:0000256" key="3">
    <source>
        <dbReference type="PROSITE-ProRule" id="PRU01091"/>
    </source>
</evidence>
<proteinExistence type="predicted"/>
<dbReference type="InterPro" id="IPR036388">
    <property type="entry name" value="WH-like_DNA-bd_sf"/>
</dbReference>
<dbReference type="GO" id="GO:0000976">
    <property type="term" value="F:transcription cis-regulatory region binding"/>
    <property type="evidence" value="ECO:0007669"/>
    <property type="project" value="TreeGrafter"/>
</dbReference>
<dbReference type="SUPFAM" id="SSF52172">
    <property type="entry name" value="CheY-like"/>
    <property type="match status" value="1"/>
</dbReference>
<dbReference type="InterPro" id="IPR001789">
    <property type="entry name" value="Sig_transdc_resp-reg_receiver"/>
</dbReference>
<feature type="domain" description="Response regulatory" evidence="4">
    <location>
        <begin position="2"/>
        <end position="116"/>
    </location>
</feature>
<dbReference type="SMART" id="SM00448">
    <property type="entry name" value="REC"/>
    <property type="match status" value="1"/>
</dbReference>
<dbReference type="InterPro" id="IPR011006">
    <property type="entry name" value="CheY-like_superfamily"/>
</dbReference>
<dbReference type="PROSITE" id="PS51755">
    <property type="entry name" value="OMPR_PHOB"/>
    <property type="match status" value="1"/>
</dbReference>
<dbReference type="EMBL" id="CP042218">
    <property type="protein sequence ID" value="QDW65610.1"/>
    <property type="molecule type" value="Genomic_DNA"/>
</dbReference>
<keyword evidence="7" id="KW-1185">Reference proteome</keyword>
<dbReference type="PANTHER" id="PTHR48111:SF36">
    <property type="entry name" value="TRANSCRIPTIONAL REGULATORY PROTEIN CUTR"/>
    <property type="match status" value="1"/>
</dbReference>
<accession>A0A518N117</accession>
<dbReference type="GO" id="GO:0000156">
    <property type="term" value="F:phosphorelay response regulator activity"/>
    <property type="evidence" value="ECO:0007669"/>
    <property type="project" value="TreeGrafter"/>
</dbReference>
<dbReference type="CDD" id="cd00383">
    <property type="entry name" value="trans_reg_C"/>
    <property type="match status" value="1"/>
</dbReference>
<evidence type="ECO:0000256" key="2">
    <source>
        <dbReference type="PROSITE-ProRule" id="PRU00169"/>
    </source>
</evidence>
<dbReference type="GO" id="GO:0006355">
    <property type="term" value="P:regulation of DNA-templated transcription"/>
    <property type="evidence" value="ECO:0007669"/>
    <property type="project" value="InterPro"/>
</dbReference>
<dbReference type="RefSeq" id="WP_144889383.1">
    <property type="nucleotide sequence ID" value="NZ_CP042218.1"/>
</dbReference>
<evidence type="ECO:0000313" key="6">
    <source>
        <dbReference type="EMBL" id="QDW65610.1"/>
    </source>
</evidence>
<keyword evidence="1 3" id="KW-0238">DNA-binding</keyword>
<evidence type="ECO:0000313" key="7">
    <source>
        <dbReference type="Proteomes" id="UP000316584"/>
    </source>
</evidence>
<gene>
    <name evidence="6" type="ORF">FPZ22_00740</name>
</gene>
<dbReference type="OrthoDB" id="9802426at2"/>
<dbReference type="PANTHER" id="PTHR48111">
    <property type="entry name" value="REGULATOR OF RPOS"/>
    <property type="match status" value="1"/>
</dbReference>
<sequence length="221" mass="24497">MRVLIVDDSERLREALRSGLGSMGLAVDVAADGRAALAFLDAGEYDVIVLDLLMPRLDGREVLREVRRRGLDARVLVLSALDGVDERVGRLDDGADDYLVKPFSFDELRARVLALARRRHEQPLPVLEHRGLRLDTARRTVGGPGGTIDLGPKEYALLEVLVRHPGRVYSRAQLFERLYSADSEASDKVIEVLLSTLRAKLARGGLEDVIETRRGFGYAAR</sequence>
<dbReference type="KEGG" id="lug:FPZ22_00740"/>
<dbReference type="Gene3D" id="1.10.10.10">
    <property type="entry name" value="Winged helix-like DNA-binding domain superfamily/Winged helix DNA-binding domain"/>
    <property type="match status" value="1"/>
</dbReference>
<evidence type="ECO:0000259" key="4">
    <source>
        <dbReference type="PROSITE" id="PS50110"/>
    </source>
</evidence>
<organism evidence="6 7">
    <name type="scientific">Luteimonas granuli</name>
    <dbReference type="NCBI Taxonomy" id="1176533"/>
    <lineage>
        <taxon>Bacteria</taxon>
        <taxon>Pseudomonadati</taxon>
        <taxon>Pseudomonadota</taxon>
        <taxon>Gammaproteobacteria</taxon>
        <taxon>Lysobacterales</taxon>
        <taxon>Lysobacteraceae</taxon>
        <taxon>Luteimonas</taxon>
    </lineage>
</organism>
<dbReference type="Pfam" id="PF00072">
    <property type="entry name" value="Response_reg"/>
    <property type="match status" value="1"/>
</dbReference>
<dbReference type="GO" id="GO:0005829">
    <property type="term" value="C:cytosol"/>
    <property type="evidence" value="ECO:0007669"/>
    <property type="project" value="TreeGrafter"/>
</dbReference>
<feature type="DNA-binding region" description="OmpR/PhoB-type" evidence="3">
    <location>
        <begin position="124"/>
        <end position="221"/>
    </location>
</feature>
<dbReference type="GO" id="GO:0032993">
    <property type="term" value="C:protein-DNA complex"/>
    <property type="evidence" value="ECO:0007669"/>
    <property type="project" value="TreeGrafter"/>
</dbReference>
<dbReference type="Pfam" id="PF00486">
    <property type="entry name" value="Trans_reg_C"/>
    <property type="match status" value="1"/>
</dbReference>
<dbReference type="Proteomes" id="UP000316584">
    <property type="component" value="Chromosome"/>
</dbReference>
<name>A0A518N117_9GAMM</name>
<reference evidence="6 7" key="1">
    <citation type="submission" date="2019-07" db="EMBL/GenBank/DDBJ databases">
        <title>Full genome sequence of Luteimonas sp. Gr-4.</title>
        <authorList>
            <person name="Im W.-T."/>
        </authorList>
    </citation>
    <scope>NUCLEOTIDE SEQUENCE [LARGE SCALE GENOMIC DNA]</scope>
    <source>
        <strain evidence="6 7">Gr-4</strain>
    </source>
</reference>
<keyword evidence="2" id="KW-0597">Phosphoprotein</keyword>
<dbReference type="InterPro" id="IPR001867">
    <property type="entry name" value="OmpR/PhoB-type_DNA-bd"/>
</dbReference>
<evidence type="ECO:0000259" key="5">
    <source>
        <dbReference type="PROSITE" id="PS51755"/>
    </source>
</evidence>
<protein>
    <submittedName>
        <fullName evidence="6">Response regulator transcription factor</fullName>
    </submittedName>
</protein>
<feature type="domain" description="OmpR/PhoB-type" evidence="5">
    <location>
        <begin position="124"/>
        <end position="221"/>
    </location>
</feature>
<feature type="modified residue" description="4-aspartylphosphate" evidence="2">
    <location>
        <position position="51"/>
    </location>
</feature>
<dbReference type="InterPro" id="IPR039420">
    <property type="entry name" value="WalR-like"/>
</dbReference>
<evidence type="ECO:0000256" key="1">
    <source>
        <dbReference type="ARBA" id="ARBA00023125"/>
    </source>
</evidence>
<dbReference type="PROSITE" id="PS50110">
    <property type="entry name" value="RESPONSE_REGULATORY"/>
    <property type="match status" value="1"/>
</dbReference>
<dbReference type="Gene3D" id="3.40.50.2300">
    <property type="match status" value="1"/>
</dbReference>
<dbReference type="SMART" id="SM00862">
    <property type="entry name" value="Trans_reg_C"/>
    <property type="match status" value="1"/>
</dbReference>